<dbReference type="AlphaFoldDB" id="A0A1L9RK31"/>
<evidence type="ECO:0000313" key="1">
    <source>
        <dbReference type="EMBL" id="OJJ35263.1"/>
    </source>
</evidence>
<dbReference type="GeneID" id="63748913"/>
<dbReference type="PANTHER" id="PTHR38797">
    <property type="entry name" value="NUCLEAR PORE COMPLEX PROTEIN NUP85-RELATED"/>
    <property type="match status" value="1"/>
</dbReference>
<dbReference type="Pfam" id="PF12311">
    <property type="entry name" value="DUF3632"/>
    <property type="match status" value="1"/>
</dbReference>
<dbReference type="VEuPathDB" id="FungiDB:ASPWEDRAFT_27920"/>
<dbReference type="EMBL" id="KV878212">
    <property type="protein sequence ID" value="OJJ35263.1"/>
    <property type="molecule type" value="Genomic_DNA"/>
</dbReference>
<reference evidence="2" key="1">
    <citation type="journal article" date="2017" name="Genome Biol.">
        <title>Comparative genomics reveals high biological diversity and specific adaptations in the industrially and medically important fungal genus Aspergillus.</title>
        <authorList>
            <person name="de Vries R.P."/>
            <person name="Riley R."/>
            <person name="Wiebenga A."/>
            <person name="Aguilar-Osorio G."/>
            <person name="Amillis S."/>
            <person name="Uchima C.A."/>
            <person name="Anderluh G."/>
            <person name="Asadollahi M."/>
            <person name="Askin M."/>
            <person name="Barry K."/>
            <person name="Battaglia E."/>
            <person name="Bayram O."/>
            <person name="Benocci T."/>
            <person name="Braus-Stromeyer S.A."/>
            <person name="Caldana C."/>
            <person name="Canovas D."/>
            <person name="Cerqueira G.C."/>
            <person name="Chen F."/>
            <person name="Chen W."/>
            <person name="Choi C."/>
            <person name="Clum A."/>
            <person name="Dos Santos R.A."/>
            <person name="Damasio A.R."/>
            <person name="Diallinas G."/>
            <person name="Emri T."/>
            <person name="Fekete E."/>
            <person name="Flipphi M."/>
            <person name="Freyberg S."/>
            <person name="Gallo A."/>
            <person name="Gournas C."/>
            <person name="Habgood R."/>
            <person name="Hainaut M."/>
            <person name="Harispe M.L."/>
            <person name="Henrissat B."/>
            <person name="Hilden K.S."/>
            <person name="Hope R."/>
            <person name="Hossain A."/>
            <person name="Karabika E."/>
            <person name="Karaffa L."/>
            <person name="Karanyi Z."/>
            <person name="Krasevec N."/>
            <person name="Kuo A."/>
            <person name="Kusch H."/>
            <person name="LaButti K."/>
            <person name="Lagendijk E.L."/>
            <person name="Lapidus A."/>
            <person name="Levasseur A."/>
            <person name="Lindquist E."/>
            <person name="Lipzen A."/>
            <person name="Logrieco A.F."/>
            <person name="MacCabe A."/>
            <person name="Maekelae M.R."/>
            <person name="Malavazi I."/>
            <person name="Melin P."/>
            <person name="Meyer V."/>
            <person name="Mielnichuk N."/>
            <person name="Miskei M."/>
            <person name="Molnar A.P."/>
            <person name="Mule G."/>
            <person name="Ngan C.Y."/>
            <person name="Orejas M."/>
            <person name="Orosz E."/>
            <person name="Ouedraogo J.P."/>
            <person name="Overkamp K.M."/>
            <person name="Park H.-S."/>
            <person name="Perrone G."/>
            <person name="Piumi F."/>
            <person name="Punt P.J."/>
            <person name="Ram A.F."/>
            <person name="Ramon A."/>
            <person name="Rauscher S."/>
            <person name="Record E."/>
            <person name="Riano-Pachon D.M."/>
            <person name="Robert V."/>
            <person name="Roehrig J."/>
            <person name="Ruller R."/>
            <person name="Salamov A."/>
            <person name="Salih N.S."/>
            <person name="Samson R.A."/>
            <person name="Sandor E."/>
            <person name="Sanguinetti M."/>
            <person name="Schuetze T."/>
            <person name="Sepcic K."/>
            <person name="Shelest E."/>
            <person name="Sherlock G."/>
            <person name="Sophianopoulou V."/>
            <person name="Squina F.M."/>
            <person name="Sun H."/>
            <person name="Susca A."/>
            <person name="Todd R.B."/>
            <person name="Tsang A."/>
            <person name="Unkles S.E."/>
            <person name="van de Wiele N."/>
            <person name="van Rossen-Uffink D."/>
            <person name="Oliveira J.V."/>
            <person name="Vesth T.C."/>
            <person name="Visser J."/>
            <person name="Yu J.-H."/>
            <person name="Zhou M."/>
            <person name="Andersen M.R."/>
            <person name="Archer D.B."/>
            <person name="Baker S.E."/>
            <person name="Benoit I."/>
            <person name="Brakhage A.A."/>
            <person name="Braus G.H."/>
            <person name="Fischer R."/>
            <person name="Frisvad J.C."/>
            <person name="Goldman G.H."/>
            <person name="Houbraken J."/>
            <person name="Oakley B."/>
            <person name="Pocsi I."/>
            <person name="Scazzocchio C."/>
            <person name="Seiboth B."/>
            <person name="vanKuyk P.A."/>
            <person name="Wortman J."/>
            <person name="Dyer P.S."/>
            <person name="Grigoriev I.V."/>
        </authorList>
    </citation>
    <scope>NUCLEOTIDE SEQUENCE [LARGE SCALE GENOMIC DNA]</scope>
    <source>
        <strain evidence="2">DTO 134E9</strain>
    </source>
</reference>
<keyword evidence="2" id="KW-1185">Reference proteome</keyword>
<organism evidence="1 2">
    <name type="scientific">Aspergillus wentii DTO 134E9</name>
    <dbReference type="NCBI Taxonomy" id="1073089"/>
    <lineage>
        <taxon>Eukaryota</taxon>
        <taxon>Fungi</taxon>
        <taxon>Dikarya</taxon>
        <taxon>Ascomycota</taxon>
        <taxon>Pezizomycotina</taxon>
        <taxon>Eurotiomycetes</taxon>
        <taxon>Eurotiomycetidae</taxon>
        <taxon>Eurotiales</taxon>
        <taxon>Aspergillaceae</taxon>
        <taxon>Aspergillus</taxon>
        <taxon>Aspergillus subgen. Cremei</taxon>
    </lineage>
</organism>
<sequence length="286" mass="32442">MDSLHLTLEDEPISIQSHFLPILAEYLQPTNTTTPETAAIALDNLHPDKRREEKDKESGDVFVYYFFEPFHAIAKQIPHTHPAQGRLVDLVKALRELPSRSVHLSQWGDYELWKDLPLFGETFSDAYFSDNDKPLDKTTKNTRFLNLTSYAARLLGINLIPNDSYCIWALSDALEGRYDSGKGRLRNIITDPTADPEVDIHVAVAVEWIVHAGAVLYRRGEAPGGDYHGPLIKGPGKKAFSKERWALWKSRFAEFGECEGLKEETRVKAREAVSEMETVERSTEEL</sequence>
<dbReference type="RefSeq" id="XP_040688939.1">
    <property type="nucleotide sequence ID" value="XM_040833065.1"/>
</dbReference>
<name>A0A1L9RK31_ASPWE</name>
<proteinExistence type="predicted"/>
<dbReference type="PANTHER" id="PTHR38797:SF4">
    <property type="entry name" value="NUCLEAR PORE COMPLEX PROTEIN NUP85"/>
    <property type="match status" value="1"/>
</dbReference>
<dbReference type="InterPro" id="IPR053204">
    <property type="entry name" value="Oxopyrrolidines_Biosynth-assoc"/>
</dbReference>
<gene>
    <name evidence="1" type="ORF">ASPWEDRAFT_27920</name>
</gene>
<accession>A0A1L9RK31</accession>
<evidence type="ECO:0000313" key="2">
    <source>
        <dbReference type="Proteomes" id="UP000184383"/>
    </source>
</evidence>
<dbReference type="InterPro" id="IPR022085">
    <property type="entry name" value="OpdG"/>
</dbReference>
<dbReference type="STRING" id="1073089.A0A1L9RK31"/>
<dbReference type="Proteomes" id="UP000184383">
    <property type="component" value="Unassembled WGS sequence"/>
</dbReference>
<protein>
    <submittedName>
        <fullName evidence="1">Uncharacterized protein</fullName>
    </submittedName>
</protein>
<dbReference type="OrthoDB" id="3350591at2759"/>